<reference evidence="1 2" key="1">
    <citation type="submission" date="2020-09" db="EMBL/GenBank/DDBJ databases">
        <title>Pedobacter sp. SW-16 isolated from soil near Yeocheon.</title>
        <authorList>
            <person name="Im H.S."/>
            <person name="Joung Y."/>
            <person name="Lee S.-S."/>
        </authorList>
    </citation>
    <scope>NUCLEOTIDE SEQUENCE [LARGE SCALE GENOMIC DNA]</scope>
    <source>
        <strain evidence="1 2">SW-16</strain>
    </source>
</reference>
<protein>
    <recommendedName>
        <fullName evidence="3">ATPase</fullName>
    </recommendedName>
</protein>
<dbReference type="RefSeq" id="WP_190327842.1">
    <property type="nucleotide sequence ID" value="NZ_CP061171.1"/>
</dbReference>
<proteinExistence type="predicted"/>
<name>A0ABX6TIM5_9SPHI</name>
<evidence type="ECO:0008006" key="3">
    <source>
        <dbReference type="Google" id="ProtNLM"/>
    </source>
</evidence>
<evidence type="ECO:0000313" key="2">
    <source>
        <dbReference type="Proteomes" id="UP000516439"/>
    </source>
</evidence>
<sequence>MLNKIEKSGESELIAVYGRRRVGKTYLIRNGFTKEIAFEFSGIHHGTLNQQLENFSLALTKVTSSFPLAKPESWIAAFEMLVQYLIPLIKRERTVIFIDEFPWIVPDYDYNLRSCK</sequence>
<keyword evidence="2" id="KW-1185">Reference proteome</keyword>
<dbReference type="EMBL" id="CP061171">
    <property type="protein sequence ID" value="QNR85369.1"/>
    <property type="molecule type" value="Genomic_DNA"/>
</dbReference>
<dbReference type="Gene3D" id="3.40.50.300">
    <property type="entry name" value="P-loop containing nucleotide triphosphate hydrolases"/>
    <property type="match status" value="1"/>
</dbReference>
<dbReference type="InterPro" id="IPR027417">
    <property type="entry name" value="P-loop_NTPase"/>
</dbReference>
<gene>
    <name evidence="1" type="ORF">H9N25_02480</name>
</gene>
<dbReference type="SUPFAM" id="SSF52540">
    <property type="entry name" value="P-loop containing nucleoside triphosphate hydrolases"/>
    <property type="match status" value="1"/>
</dbReference>
<accession>A0ABX6TIM5</accession>
<dbReference type="PANTHER" id="PTHR34704:SF1">
    <property type="entry name" value="ATPASE"/>
    <property type="match status" value="1"/>
</dbReference>
<dbReference type="Proteomes" id="UP000516439">
    <property type="component" value="Chromosome"/>
</dbReference>
<evidence type="ECO:0000313" key="1">
    <source>
        <dbReference type="EMBL" id="QNR85369.1"/>
    </source>
</evidence>
<dbReference type="PANTHER" id="PTHR34704">
    <property type="entry name" value="ATPASE"/>
    <property type="match status" value="1"/>
</dbReference>
<organism evidence="1 2">
    <name type="scientific">Pedobacter riviphilus</name>
    <dbReference type="NCBI Taxonomy" id="2766984"/>
    <lineage>
        <taxon>Bacteria</taxon>
        <taxon>Pseudomonadati</taxon>
        <taxon>Bacteroidota</taxon>
        <taxon>Sphingobacteriia</taxon>
        <taxon>Sphingobacteriales</taxon>
        <taxon>Sphingobacteriaceae</taxon>
        <taxon>Pedobacter</taxon>
    </lineage>
</organism>